<dbReference type="GO" id="GO:0000150">
    <property type="term" value="F:DNA strand exchange activity"/>
    <property type="evidence" value="ECO:0007669"/>
    <property type="project" value="InterPro"/>
</dbReference>
<dbReference type="AlphaFoldDB" id="A0A841I5W5"/>
<organism evidence="2 3">
    <name type="scientific">Deinobacterium chartae</name>
    <dbReference type="NCBI Taxonomy" id="521158"/>
    <lineage>
        <taxon>Bacteria</taxon>
        <taxon>Thermotogati</taxon>
        <taxon>Deinococcota</taxon>
        <taxon>Deinococci</taxon>
        <taxon>Deinococcales</taxon>
        <taxon>Deinococcaceae</taxon>
        <taxon>Deinobacterium</taxon>
    </lineage>
</organism>
<reference evidence="2 3" key="1">
    <citation type="submission" date="2020-08" db="EMBL/GenBank/DDBJ databases">
        <title>Genomic Encyclopedia of Type Strains, Phase IV (KMG-IV): sequencing the most valuable type-strain genomes for metagenomic binning, comparative biology and taxonomic classification.</title>
        <authorList>
            <person name="Goeker M."/>
        </authorList>
    </citation>
    <scope>NUCLEOTIDE SEQUENCE [LARGE SCALE GENOMIC DNA]</scope>
    <source>
        <strain evidence="2 3">DSM 21458</strain>
    </source>
</reference>
<evidence type="ECO:0000313" key="2">
    <source>
        <dbReference type="EMBL" id="MBB6099848.1"/>
    </source>
</evidence>
<gene>
    <name evidence="2" type="ORF">HNR42_003308</name>
</gene>
<sequence length="68" mass="7696">MTSARTTAKLVWRMRADGRSYDEIAAYLRDQGTPHPKERDWTGADALALLIEEFGEVPSVDETSDQNR</sequence>
<proteinExistence type="predicted"/>
<name>A0A841I5W5_9DEIO</name>
<protein>
    <recommendedName>
        <fullName evidence="1">Recombinase domain-containing protein</fullName>
    </recommendedName>
</protein>
<dbReference type="InterPro" id="IPR011109">
    <property type="entry name" value="DNA_bind_recombinase_dom"/>
</dbReference>
<comment type="caution">
    <text evidence="2">The sequence shown here is derived from an EMBL/GenBank/DDBJ whole genome shotgun (WGS) entry which is preliminary data.</text>
</comment>
<accession>A0A841I5W5</accession>
<keyword evidence="3" id="KW-1185">Reference proteome</keyword>
<feature type="domain" description="Recombinase" evidence="1">
    <location>
        <begin position="7"/>
        <end position="45"/>
    </location>
</feature>
<dbReference type="RefSeq" id="WP_183988588.1">
    <property type="nucleotide sequence ID" value="NZ_JACHHG010000016.1"/>
</dbReference>
<evidence type="ECO:0000313" key="3">
    <source>
        <dbReference type="Proteomes" id="UP000569951"/>
    </source>
</evidence>
<dbReference type="EMBL" id="JACHHG010000016">
    <property type="protein sequence ID" value="MBB6099848.1"/>
    <property type="molecule type" value="Genomic_DNA"/>
</dbReference>
<dbReference type="Pfam" id="PF07508">
    <property type="entry name" value="Recombinase"/>
    <property type="match status" value="1"/>
</dbReference>
<dbReference type="Proteomes" id="UP000569951">
    <property type="component" value="Unassembled WGS sequence"/>
</dbReference>
<evidence type="ECO:0000259" key="1">
    <source>
        <dbReference type="Pfam" id="PF07508"/>
    </source>
</evidence>
<dbReference type="GO" id="GO:0003677">
    <property type="term" value="F:DNA binding"/>
    <property type="evidence" value="ECO:0007669"/>
    <property type="project" value="InterPro"/>
</dbReference>